<dbReference type="RefSeq" id="WP_183990947.1">
    <property type="nucleotide sequence ID" value="NZ_BMHW01000001.1"/>
</dbReference>
<organism evidence="1 2">
    <name type="scientific">Rhizobium wenxiniae</name>
    <dbReference type="NCBI Taxonomy" id="1737357"/>
    <lineage>
        <taxon>Bacteria</taxon>
        <taxon>Pseudomonadati</taxon>
        <taxon>Pseudomonadota</taxon>
        <taxon>Alphaproteobacteria</taxon>
        <taxon>Hyphomicrobiales</taxon>
        <taxon>Rhizobiaceae</taxon>
        <taxon>Rhizobium/Agrobacterium group</taxon>
        <taxon>Rhizobium</taxon>
    </lineage>
</organism>
<dbReference type="EMBL" id="JACHEG010000001">
    <property type="protein sequence ID" value="MBB6161685.1"/>
    <property type="molecule type" value="Genomic_DNA"/>
</dbReference>
<gene>
    <name evidence="1" type="ORF">HNQ72_001482</name>
</gene>
<dbReference type="Proteomes" id="UP000547879">
    <property type="component" value="Unassembled WGS sequence"/>
</dbReference>
<accession>A0A7W9Y467</accession>
<reference evidence="1 2" key="1">
    <citation type="submission" date="2020-08" db="EMBL/GenBank/DDBJ databases">
        <title>Genomic Encyclopedia of Type Strains, Phase IV (KMG-IV): sequencing the most valuable type-strain genomes for metagenomic binning, comparative biology and taxonomic classification.</title>
        <authorList>
            <person name="Goeker M."/>
        </authorList>
    </citation>
    <scope>NUCLEOTIDE SEQUENCE [LARGE SCALE GENOMIC DNA]</scope>
    <source>
        <strain evidence="1 2">DSM 100734</strain>
    </source>
</reference>
<evidence type="ECO:0000313" key="1">
    <source>
        <dbReference type="EMBL" id="MBB6161685.1"/>
    </source>
</evidence>
<sequence>MIPAVETHTFDPNELAFLKRVFDDVCIEHGLPGSSTAASDVAVEMIQLYQRGVKDEKSLHRHFDGHSFFG</sequence>
<proteinExistence type="predicted"/>
<protein>
    <submittedName>
        <fullName evidence="1">Uncharacterized protein</fullName>
    </submittedName>
</protein>
<name>A0A7W9Y467_9HYPH</name>
<keyword evidence="2" id="KW-1185">Reference proteome</keyword>
<dbReference type="AlphaFoldDB" id="A0A7W9Y467"/>
<comment type="caution">
    <text evidence="1">The sequence shown here is derived from an EMBL/GenBank/DDBJ whole genome shotgun (WGS) entry which is preliminary data.</text>
</comment>
<evidence type="ECO:0000313" key="2">
    <source>
        <dbReference type="Proteomes" id="UP000547879"/>
    </source>
</evidence>